<protein>
    <submittedName>
        <fullName evidence="1">Uncharacterized protein</fullName>
    </submittedName>
</protein>
<accession>A0A561EVN1</accession>
<name>A0A561EVN1_9ACTN</name>
<comment type="caution">
    <text evidence="1">The sequence shown here is derived from an EMBL/GenBank/DDBJ whole genome shotgun (WGS) entry which is preliminary data.</text>
</comment>
<dbReference type="AlphaFoldDB" id="A0A561EVN1"/>
<proteinExistence type="predicted"/>
<dbReference type="Proteomes" id="UP000318416">
    <property type="component" value="Unassembled WGS sequence"/>
</dbReference>
<organism evidence="1 2">
    <name type="scientific">Kitasatospora atroaurantiaca</name>
    <dbReference type="NCBI Taxonomy" id="285545"/>
    <lineage>
        <taxon>Bacteria</taxon>
        <taxon>Bacillati</taxon>
        <taxon>Actinomycetota</taxon>
        <taxon>Actinomycetes</taxon>
        <taxon>Kitasatosporales</taxon>
        <taxon>Streptomycetaceae</taxon>
        <taxon>Kitasatospora</taxon>
    </lineage>
</organism>
<gene>
    <name evidence="1" type="ORF">FB465_4784</name>
</gene>
<evidence type="ECO:0000313" key="1">
    <source>
        <dbReference type="EMBL" id="TWE19662.1"/>
    </source>
</evidence>
<sequence length="58" mass="6673">MIEYELIQQRNAELQRAALNDRLVREARRGADSRPGLLRRLAKGVRLNTARPARLSEC</sequence>
<reference evidence="1 2" key="1">
    <citation type="submission" date="2019-06" db="EMBL/GenBank/DDBJ databases">
        <title>Sequencing the genomes of 1000 actinobacteria strains.</title>
        <authorList>
            <person name="Klenk H.-P."/>
        </authorList>
    </citation>
    <scope>NUCLEOTIDE SEQUENCE [LARGE SCALE GENOMIC DNA]</scope>
    <source>
        <strain evidence="1 2">DSM 41649</strain>
    </source>
</reference>
<evidence type="ECO:0000313" key="2">
    <source>
        <dbReference type="Proteomes" id="UP000318416"/>
    </source>
</evidence>
<dbReference type="RefSeq" id="WP_170290674.1">
    <property type="nucleotide sequence ID" value="NZ_BAAABR010000049.1"/>
</dbReference>
<keyword evidence="2" id="KW-1185">Reference proteome</keyword>
<dbReference type="EMBL" id="VIVR01000001">
    <property type="protein sequence ID" value="TWE19662.1"/>
    <property type="molecule type" value="Genomic_DNA"/>
</dbReference>